<accession>A0A2G9YXP5</accession>
<evidence type="ECO:0000259" key="1">
    <source>
        <dbReference type="Pfam" id="PF04015"/>
    </source>
</evidence>
<gene>
    <name evidence="2" type="ORF">COX36_00300</name>
</gene>
<sequence length="273" mass="30255">MKKVSKVNVKGNLKGAIIKAVDLIGGFNGFIQTGDVVLVKPNYNSTDPFPATTDIEFLKNVVEIIYRAGAKEVIIGESVECTLDTKKILKKMGLFELEKMNPAPKILPFYDWTTKKIPNPKYIKKVSLSASLDRVDKIILLPCLKTHMCAEISASIKISFGFVKPMERIPIHLHDLSEKIAEINKLINPTLIIMDARKCFVTGGPYKGLTKAPDLILASDDRIAIDVEGIKIIQSFPGNNISKKDPWNITQIKKAAEFGLGARSEKEYEVING</sequence>
<dbReference type="Proteomes" id="UP000230273">
    <property type="component" value="Unassembled WGS sequence"/>
</dbReference>
<protein>
    <recommendedName>
        <fullName evidence="1">DUF362 domain-containing protein</fullName>
    </recommendedName>
</protein>
<reference evidence="2 3" key="1">
    <citation type="submission" date="2017-09" db="EMBL/GenBank/DDBJ databases">
        <title>Depth-based differentiation of microbial function through sediment-hosted aquifers and enrichment of novel symbionts in the deep terrestrial subsurface.</title>
        <authorList>
            <person name="Probst A.J."/>
            <person name="Ladd B."/>
            <person name="Jarett J.K."/>
            <person name="Geller-Mcgrath D.E."/>
            <person name="Sieber C.M."/>
            <person name="Emerson J.B."/>
            <person name="Anantharaman K."/>
            <person name="Thomas B.C."/>
            <person name="Malmstrom R."/>
            <person name="Stieglmeier M."/>
            <person name="Klingl A."/>
            <person name="Woyke T."/>
            <person name="Ryan C.M."/>
            <person name="Banfield J.F."/>
        </authorList>
    </citation>
    <scope>NUCLEOTIDE SEQUENCE [LARGE SCALE GENOMIC DNA]</scope>
    <source>
        <strain evidence="2">CG23_combo_of_CG06-09_8_20_14_all_38_19</strain>
    </source>
</reference>
<feature type="domain" description="DUF362" evidence="1">
    <location>
        <begin position="37"/>
        <end position="229"/>
    </location>
</feature>
<organism evidence="2 3">
    <name type="scientific">Candidatus Nealsonbacteria bacterium CG23_combo_of_CG06-09_8_20_14_all_38_19</name>
    <dbReference type="NCBI Taxonomy" id="1974721"/>
    <lineage>
        <taxon>Bacteria</taxon>
        <taxon>Candidatus Nealsoniibacteriota</taxon>
    </lineage>
</organism>
<name>A0A2G9YXP5_9BACT</name>
<evidence type="ECO:0000313" key="3">
    <source>
        <dbReference type="Proteomes" id="UP000230273"/>
    </source>
</evidence>
<dbReference type="InterPro" id="IPR007160">
    <property type="entry name" value="DUF362"/>
</dbReference>
<comment type="caution">
    <text evidence="2">The sequence shown here is derived from an EMBL/GenBank/DDBJ whole genome shotgun (WGS) entry which is preliminary data.</text>
</comment>
<dbReference type="AlphaFoldDB" id="A0A2G9YXP5"/>
<evidence type="ECO:0000313" key="2">
    <source>
        <dbReference type="EMBL" id="PIP24010.1"/>
    </source>
</evidence>
<proteinExistence type="predicted"/>
<dbReference type="EMBL" id="PCRP01000004">
    <property type="protein sequence ID" value="PIP24010.1"/>
    <property type="molecule type" value="Genomic_DNA"/>
</dbReference>
<dbReference type="Pfam" id="PF04015">
    <property type="entry name" value="DUF362"/>
    <property type="match status" value="1"/>
</dbReference>